<dbReference type="InterPro" id="IPR036873">
    <property type="entry name" value="Rhodanese-like_dom_sf"/>
</dbReference>
<comment type="catalytic activity">
    <reaction evidence="1 3">
        <text>Thiol-dependent hydrolysis of ester, thioester, amide, peptide and isopeptide bonds formed by the C-terminal Gly of ubiquitin (a 76-residue protein attached to proteins as an intracellular targeting signal).</text>
        <dbReference type="EC" id="3.4.19.12"/>
    </reaction>
</comment>
<feature type="domain" description="USP" evidence="5">
    <location>
        <begin position="604"/>
        <end position="920"/>
    </location>
</feature>
<evidence type="ECO:0000313" key="7">
    <source>
        <dbReference type="Proteomes" id="UP000054495"/>
    </source>
</evidence>
<dbReference type="Pfam" id="PF08969">
    <property type="entry name" value="USP8_dimer"/>
    <property type="match status" value="1"/>
</dbReference>
<dbReference type="PANTHER" id="PTHR21646">
    <property type="entry name" value="UBIQUITIN CARBOXYL-TERMINAL HYDROLASE"/>
    <property type="match status" value="1"/>
</dbReference>
<dbReference type="InterPro" id="IPR038765">
    <property type="entry name" value="Papain-like_cys_pep_sf"/>
</dbReference>
<dbReference type="Gene3D" id="3.90.70.10">
    <property type="entry name" value="Cysteine proteinases"/>
    <property type="match status" value="1"/>
</dbReference>
<dbReference type="PROSITE" id="PS00973">
    <property type="entry name" value="USP_2"/>
    <property type="match status" value="1"/>
</dbReference>
<dbReference type="GO" id="GO:0016579">
    <property type="term" value="P:protein deubiquitination"/>
    <property type="evidence" value="ECO:0007669"/>
    <property type="project" value="InterPro"/>
</dbReference>
<feature type="region of interest" description="Disordered" evidence="4">
    <location>
        <begin position="359"/>
        <end position="379"/>
    </location>
</feature>
<dbReference type="Gene3D" id="1.20.58.80">
    <property type="entry name" value="Phosphotransferase system, lactose/cellobiose-type IIA subunit"/>
    <property type="match status" value="1"/>
</dbReference>
<dbReference type="GO" id="GO:0006508">
    <property type="term" value="P:proteolysis"/>
    <property type="evidence" value="ECO:0007669"/>
    <property type="project" value="UniProtKB-KW"/>
</dbReference>
<dbReference type="AlphaFoldDB" id="A0A0D6LLB5"/>
<evidence type="ECO:0000256" key="4">
    <source>
        <dbReference type="SAM" id="MobiDB-lite"/>
    </source>
</evidence>
<dbReference type="EMBL" id="KE125077">
    <property type="protein sequence ID" value="EPB71963.1"/>
    <property type="molecule type" value="Genomic_DNA"/>
</dbReference>
<dbReference type="InterPro" id="IPR028889">
    <property type="entry name" value="USP"/>
</dbReference>
<keyword evidence="3" id="KW-0788">Thiol protease</keyword>
<dbReference type="Pfam" id="PF00443">
    <property type="entry name" value="UCH"/>
    <property type="match status" value="1"/>
</dbReference>
<organism evidence="6 7">
    <name type="scientific">Ancylostoma ceylanicum</name>
    <dbReference type="NCBI Taxonomy" id="53326"/>
    <lineage>
        <taxon>Eukaryota</taxon>
        <taxon>Metazoa</taxon>
        <taxon>Ecdysozoa</taxon>
        <taxon>Nematoda</taxon>
        <taxon>Chromadorea</taxon>
        <taxon>Rhabditida</taxon>
        <taxon>Rhabditina</taxon>
        <taxon>Rhabditomorpha</taxon>
        <taxon>Strongyloidea</taxon>
        <taxon>Ancylostomatidae</taxon>
        <taxon>Ancylostomatinae</taxon>
        <taxon>Ancylostoma</taxon>
    </lineage>
</organism>
<keyword evidence="3" id="KW-0645">Protease</keyword>
<keyword evidence="3" id="KW-0833">Ubl conjugation pathway</keyword>
<dbReference type="InterPro" id="IPR001394">
    <property type="entry name" value="Peptidase_C19_UCH"/>
</dbReference>
<dbReference type="PROSITE" id="PS00972">
    <property type="entry name" value="USP_1"/>
    <property type="match status" value="1"/>
</dbReference>
<keyword evidence="3 6" id="KW-0378">Hydrolase</keyword>
<dbReference type="Gene3D" id="3.40.250.10">
    <property type="entry name" value="Rhodanese-like domain"/>
    <property type="match status" value="1"/>
</dbReference>
<protein>
    <recommendedName>
        <fullName evidence="3">Ubiquitin carboxyl-terminal hydrolase</fullName>
        <ecNumber evidence="3">3.4.19.12</ecNumber>
    </recommendedName>
</protein>
<dbReference type="PROSITE" id="PS50235">
    <property type="entry name" value="USP_3"/>
    <property type="match status" value="1"/>
</dbReference>
<dbReference type="SUPFAM" id="SSF52821">
    <property type="entry name" value="Rhodanese/Cell cycle control phosphatase"/>
    <property type="match status" value="1"/>
</dbReference>
<evidence type="ECO:0000259" key="5">
    <source>
        <dbReference type="PROSITE" id="PS50235"/>
    </source>
</evidence>
<evidence type="ECO:0000256" key="2">
    <source>
        <dbReference type="ARBA" id="ARBA00009085"/>
    </source>
</evidence>
<dbReference type="EC" id="3.4.19.12" evidence="3"/>
<dbReference type="InterPro" id="IPR050185">
    <property type="entry name" value="Ub_carboxyl-term_hydrolase"/>
</dbReference>
<dbReference type="GO" id="GO:0004843">
    <property type="term" value="F:cysteine-type deubiquitinase activity"/>
    <property type="evidence" value="ECO:0007669"/>
    <property type="project" value="UniProtKB-UniRule"/>
</dbReference>
<evidence type="ECO:0000313" key="6">
    <source>
        <dbReference type="EMBL" id="EPB71963.1"/>
    </source>
</evidence>
<comment type="similarity">
    <text evidence="2 3">Belongs to the peptidase C19 family.</text>
</comment>
<dbReference type="SUPFAM" id="SSF140856">
    <property type="entry name" value="USP8 N-terminal domain-like"/>
    <property type="match status" value="1"/>
</dbReference>
<reference evidence="6 7" key="1">
    <citation type="submission" date="2013-05" db="EMBL/GenBank/DDBJ databases">
        <title>Draft genome of the parasitic nematode Anyclostoma ceylanicum.</title>
        <authorList>
            <person name="Mitreva M."/>
        </authorList>
    </citation>
    <scope>NUCLEOTIDE SEQUENCE [LARGE SCALE GENOMIC DNA]</scope>
</reference>
<dbReference type="InterPro" id="IPR015063">
    <property type="entry name" value="USP8_dimer"/>
</dbReference>
<proteinExistence type="inferred from homology"/>
<dbReference type="PANTHER" id="PTHR21646:SF91">
    <property type="entry name" value="USP DOMAIN-CONTAINING PROTEIN"/>
    <property type="match status" value="1"/>
</dbReference>
<evidence type="ECO:0000256" key="3">
    <source>
        <dbReference type="RuleBase" id="RU366025"/>
    </source>
</evidence>
<dbReference type="InterPro" id="IPR018200">
    <property type="entry name" value="USP_CS"/>
</dbReference>
<accession>A0A0D6LLB5</accession>
<sequence>MANYGSCILKHDSLDSLNAASELPKEMIAKLKSYSSEKMFSSIEKMIQEARIARGDIEKQYTLYYRCAQLSKLICKQHDFNKFKLEHGAIFGLRFKESLDEADNLKAVLDKKYEEKMLRISQASAAETRASKVVNIENAPDQANRLSSSVLISPKELVRMVEQAQPKKTAVIVDYRKDKSEIINYKNDHVITVVAVPYDLIAQIFMSLDDVKWLLSGNIFLEKLISAYRLIFTSLRNQLEVGQRPLLHRIGSCDLVVLMSDTSVELKNGQPLSGSPANLLSLALYEYNHEHHPKSRPLFMDGGFDNWRDQYPMYTRSDGTLKRNEPRDQLDHMVSNYKKACLMLDYPDLSPLRARPQEPARAALAKPNGAPKTNGVVGVPNHLIKPEVKESDANAVNGPKRLETTFSANDSAISTSSVKGTVPHSSWTTVAGTSTPSVVASNANPPATAQPPPSLKSADISANATPLPNVPPRPSHMRSTSSEHAGGPPVASGYHPSVTVGPAPTPAPAAAARQPMVDRSNKPNQQYEPAAVHVNGPTTFAQPPPAVLNNALPLHPRLPLPDRSTKPVLISIDQEQQLLDIYNSMCDSTEGSSSRRGNPRPGYTGLYNMGNTCFMNATLQALFHTPLMLSIFSKENFMSRVNPHNKMGTGGVISAVFSAMMDVIWSGQYTAIKPQRFLRLFASQVNACLADGHQHDASEFQLFLLDALHEDTNQVTKRVSFEQNYKGGSHILNDAKDYEKKSRLFSCSPVNKIFNLQTVSELSCSTCGEQSATFEECSLITVELPVHASRTSLQQCLSSHFSQTVVHLKRFSMENGDYAKNTMPVDFDPSRLDLSEYLHQNSPENPEPYRLYAVTNHCGRLNSGHYTALVCHGTTGEWLRFDDESVSSSSANGINGDNKKKTSCFSSPGKGGIMVAYVTSASRYVKE</sequence>
<gene>
    <name evidence="6" type="ORF">ANCCEY_08947</name>
</gene>
<dbReference type="Proteomes" id="UP000054495">
    <property type="component" value="Unassembled WGS sequence"/>
</dbReference>
<dbReference type="CDD" id="cd02257">
    <property type="entry name" value="Peptidase_C19"/>
    <property type="match status" value="1"/>
</dbReference>
<evidence type="ECO:0000256" key="1">
    <source>
        <dbReference type="ARBA" id="ARBA00000707"/>
    </source>
</evidence>
<keyword evidence="7" id="KW-1185">Reference proteome</keyword>
<name>A0A0D6LLB5_9BILA</name>
<dbReference type="SUPFAM" id="SSF54001">
    <property type="entry name" value="Cysteine proteinases"/>
    <property type="match status" value="1"/>
</dbReference>
<feature type="region of interest" description="Disordered" evidence="4">
    <location>
        <begin position="437"/>
        <end position="523"/>
    </location>
</feature>